<dbReference type="EMBL" id="CP001529">
    <property type="protein sequence ID" value="ACN92736.1"/>
    <property type="molecule type" value="Genomic_DNA"/>
</dbReference>
<geneLocation type="plasmid" evidence="1 2">
    <name>118a_lp28-5</name>
</geneLocation>
<evidence type="ECO:0000313" key="1">
    <source>
        <dbReference type="EMBL" id="ACN92736.1"/>
    </source>
</evidence>
<dbReference type="InterPro" id="IPR003459">
    <property type="entry name" value="Borrelia_plasmid_OrfA"/>
</dbReference>
<evidence type="ECO:0000313" key="2">
    <source>
        <dbReference type="Proteomes" id="UP000006208"/>
    </source>
</evidence>
<reference evidence="1 2" key="1">
    <citation type="journal article" date="2011" name="J. Bacteriol.">
        <title>Whole-genome sequences of thirteen isolates of Borrelia burgdorferi.</title>
        <authorList>
            <person name="Schutzer S.E."/>
            <person name="Fraser-Liggett C.M."/>
            <person name="Casjens S.R."/>
            <person name="Qiu W.G."/>
            <person name="Dunn J.J."/>
            <person name="Mongodin E.F."/>
            <person name="Luft B.J."/>
        </authorList>
    </citation>
    <scope>NUCLEOTIDE SEQUENCE [LARGE SCALE GENOMIC DNA]</scope>
    <source>
        <strain evidence="1 2">118a</strain>
        <plasmid evidence="1 2">118a_lp28-5</plasmid>
    </source>
</reference>
<gene>
    <name evidence="1" type="ORF">BBU118A_Y14</name>
</gene>
<keyword evidence="1" id="KW-0614">Plasmid</keyword>
<accession>A0A7U3YAZ1</accession>
<protein>
    <submittedName>
        <fullName evidence="1">Uncharacterized protein</fullName>
    </submittedName>
</protein>
<dbReference type="Proteomes" id="UP000006208">
    <property type="component" value="Plasmid 118a_lp28-5"/>
</dbReference>
<dbReference type="Pfam" id="PF02414">
    <property type="entry name" value="Borrelia_orfA"/>
    <property type="match status" value="1"/>
</dbReference>
<dbReference type="AlphaFoldDB" id="A0A7U3YAZ1"/>
<name>A0A7U3YAZ1_BORBG</name>
<organism evidence="1 2">
    <name type="scientific">Borreliella burgdorferi 118a</name>
    <dbReference type="NCBI Taxonomy" id="476210"/>
    <lineage>
        <taxon>Bacteria</taxon>
        <taxon>Pseudomonadati</taxon>
        <taxon>Spirochaetota</taxon>
        <taxon>Spirochaetia</taxon>
        <taxon>Spirochaetales</taxon>
        <taxon>Borreliaceae</taxon>
        <taxon>Borreliella</taxon>
    </lineage>
</organism>
<sequence length="367" mass="44226">MVKSKSKYQHRLIVLISTLDYLNKNLKIYTQKDILYYLNSNYKRNGQIPIKIKTLQNYLYKLGKELKLTINYYKHLGKNLGTKIYYKLKHTKYDCYKKINNYFKNKKIINHINLLTEESDKKNNKINSNDKKGECIYNIVTKDKRRNSKIEDFQISSYISKCNFKIKISPYLSKLNVTKEEKITIIKAMKYLEKGLLEEFYRKNRKRKFSINTENKQIELRKRLNNLKLEFENSGYNKLQIEYHIENIFNKYKNKAHFIIENEKYEDLNQIIKKLKHKIEINKNENKEEIHTIKRNSFSILFEQFKNKINNIDLANIIKTYLKEINDISYKDIFIGGKHFEKISELIKKVKLSQEHSLINNNINTNI</sequence>
<dbReference type="RefSeq" id="WP_012622461.1">
    <property type="nucleotide sequence ID" value="NC_012248.1"/>
</dbReference>
<proteinExistence type="predicted"/>